<dbReference type="Proteomes" id="UP000253831">
    <property type="component" value="Unassembled WGS sequence"/>
</dbReference>
<comment type="caution">
    <text evidence="1">The sequence shown here is derived from an EMBL/GenBank/DDBJ whole genome shotgun (WGS) entry which is preliminary data.</text>
</comment>
<organism evidence="1 2">
    <name type="scientific">Candidatus Accumulibacter meliphilus</name>
    <dbReference type="NCBI Taxonomy" id="2211374"/>
    <lineage>
        <taxon>Bacteria</taxon>
        <taxon>Pseudomonadati</taxon>
        <taxon>Pseudomonadota</taxon>
        <taxon>Betaproteobacteria</taxon>
        <taxon>Candidatus Accumulibacter</taxon>
    </lineage>
</organism>
<protein>
    <submittedName>
        <fullName evidence="1">Uncharacterized protein</fullName>
    </submittedName>
</protein>
<evidence type="ECO:0000313" key="2">
    <source>
        <dbReference type="Proteomes" id="UP000253831"/>
    </source>
</evidence>
<reference evidence="1 2" key="1">
    <citation type="submission" date="2018-05" db="EMBL/GenBank/DDBJ databases">
        <title>Integrated omic analyses show evidence that a Ca. Accumulibacter phosphatis strain performs denitrification under micro-aerobic conditions.</title>
        <authorList>
            <person name="Camejo P.Y."/>
            <person name="Katherine M.D."/>
            <person name="Daniel N.R."/>
        </authorList>
    </citation>
    <scope>NUCLEOTIDE SEQUENCE [LARGE SCALE GENOMIC DNA]</scope>
    <source>
        <strain evidence="1">UW-LDO-IC</strain>
    </source>
</reference>
<dbReference type="EMBL" id="QPGA01000010">
    <property type="protein sequence ID" value="RDE51182.1"/>
    <property type="molecule type" value="Genomic_DNA"/>
</dbReference>
<gene>
    <name evidence="1" type="ORF">DVS81_07680</name>
</gene>
<sequence>MGFLAWLNSQSHGLSSHPQLRAARRLEFYHARARHPIDELMVGRNRQLDELRSTSASWQRTTCQPQRPLALLQAFAYAFVENSRLAVCVQVGCSFEVHGGNYCCYASGENTEPCEETEG</sequence>
<evidence type="ECO:0000313" key="1">
    <source>
        <dbReference type="EMBL" id="RDE51182.1"/>
    </source>
</evidence>
<proteinExistence type="predicted"/>
<name>A0A369XQZ5_9PROT</name>
<accession>A0A369XQZ5</accession>
<dbReference type="AlphaFoldDB" id="A0A369XQZ5"/>